<proteinExistence type="predicted"/>
<keyword evidence="1" id="KW-0472">Membrane</keyword>
<keyword evidence="1" id="KW-0812">Transmembrane</keyword>
<name>A0A2P2PSX4_RHIMU</name>
<keyword evidence="1" id="KW-1133">Transmembrane helix</keyword>
<dbReference type="AlphaFoldDB" id="A0A2P2PSX4"/>
<reference evidence="2" key="1">
    <citation type="submission" date="2018-02" db="EMBL/GenBank/DDBJ databases">
        <title>Rhizophora mucronata_Transcriptome.</title>
        <authorList>
            <person name="Meera S.P."/>
            <person name="Sreeshan A."/>
            <person name="Augustine A."/>
        </authorList>
    </citation>
    <scope>NUCLEOTIDE SEQUENCE</scope>
    <source>
        <tissue evidence="2">Leaf</tissue>
    </source>
</reference>
<protein>
    <submittedName>
        <fullName evidence="2">Uncharacterized protein</fullName>
    </submittedName>
</protein>
<feature type="transmembrane region" description="Helical" evidence="1">
    <location>
        <begin position="14"/>
        <end position="35"/>
    </location>
</feature>
<evidence type="ECO:0000256" key="1">
    <source>
        <dbReference type="SAM" id="Phobius"/>
    </source>
</evidence>
<accession>A0A2P2PSX4</accession>
<sequence length="79" mass="9363">MNTVLYPTKLSFEIGPYFFILFFNHSSAVFLRMALWRANVWPIMGKPKDPGGSFLGFSFLFRRTSRTSGRRKRRIRKEK</sequence>
<organism evidence="2">
    <name type="scientific">Rhizophora mucronata</name>
    <name type="common">Asiatic mangrove</name>
    <dbReference type="NCBI Taxonomy" id="61149"/>
    <lineage>
        <taxon>Eukaryota</taxon>
        <taxon>Viridiplantae</taxon>
        <taxon>Streptophyta</taxon>
        <taxon>Embryophyta</taxon>
        <taxon>Tracheophyta</taxon>
        <taxon>Spermatophyta</taxon>
        <taxon>Magnoliopsida</taxon>
        <taxon>eudicotyledons</taxon>
        <taxon>Gunneridae</taxon>
        <taxon>Pentapetalae</taxon>
        <taxon>rosids</taxon>
        <taxon>fabids</taxon>
        <taxon>Malpighiales</taxon>
        <taxon>Rhizophoraceae</taxon>
        <taxon>Rhizophora</taxon>
    </lineage>
</organism>
<dbReference type="EMBL" id="GGEC01077328">
    <property type="protein sequence ID" value="MBX57812.1"/>
    <property type="molecule type" value="Transcribed_RNA"/>
</dbReference>
<evidence type="ECO:0000313" key="2">
    <source>
        <dbReference type="EMBL" id="MBX57812.1"/>
    </source>
</evidence>